<dbReference type="EMBL" id="ML212033">
    <property type="protein sequence ID" value="TFK79441.1"/>
    <property type="molecule type" value="Genomic_DNA"/>
</dbReference>
<dbReference type="InParanoid" id="A0A5C3NQB2"/>
<organism evidence="1 2">
    <name type="scientific">Polyporus arcularius HHB13444</name>
    <dbReference type="NCBI Taxonomy" id="1314778"/>
    <lineage>
        <taxon>Eukaryota</taxon>
        <taxon>Fungi</taxon>
        <taxon>Dikarya</taxon>
        <taxon>Basidiomycota</taxon>
        <taxon>Agaricomycotina</taxon>
        <taxon>Agaricomycetes</taxon>
        <taxon>Polyporales</taxon>
        <taxon>Polyporaceae</taxon>
        <taxon>Polyporus</taxon>
    </lineage>
</organism>
<sequence>MAYTTVEYEEVYKRFTADAELGLRGYELSRREWTILKQLRDVLKDATLFFSRGSPTIAAVIPAMDLIDNRLTDAARESNDKLDPAIRTAAAIAKRTLNRYYKMSDMAATYRIAMVLHPRHKLRYFERAGWPKHWIKQALDMVREEYDAHYRHLDERHADDSDGDDDANNQPVDEVRLARFRYVSPR</sequence>
<proteinExistence type="predicted"/>
<keyword evidence="2" id="KW-1185">Reference proteome</keyword>
<dbReference type="Proteomes" id="UP000308197">
    <property type="component" value="Unassembled WGS sequence"/>
</dbReference>
<name>A0A5C3NQB2_9APHY</name>
<dbReference type="SUPFAM" id="SSF53098">
    <property type="entry name" value="Ribonuclease H-like"/>
    <property type="match status" value="1"/>
</dbReference>
<protein>
    <recommendedName>
        <fullName evidence="3">hAT-like transposase RNase-H fold domain-containing protein</fullName>
    </recommendedName>
</protein>
<gene>
    <name evidence="1" type="ORF">K466DRAFT_505551</name>
</gene>
<reference evidence="1 2" key="1">
    <citation type="journal article" date="2019" name="Nat. Ecol. Evol.">
        <title>Megaphylogeny resolves global patterns of mushroom evolution.</title>
        <authorList>
            <person name="Varga T."/>
            <person name="Krizsan K."/>
            <person name="Foldi C."/>
            <person name="Dima B."/>
            <person name="Sanchez-Garcia M."/>
            <person name="Sanchez-Ramirez S."/>
            <person name="Szollosi G.J."/>
            <person name="Szarkandi J.G."/>
            <person name="Papp V."/>
            <person name="Albert L."/>
            <person name="Andreopoulos W."/>
            <person name="Angelini C."/>
            <person name="Antonin V."/>
            <person name="Barry K.W."/>
            <person name="Bougher N.L."/>
            <person name="Buchanan P."/>
            <person name="Buyck B."/>
            <person name="Bense V."/>
            <person name="Catcheside P."/>
            <person name="Chovatia M."/>
            <person name="Cooper J."/>
            <person name="Damon W."/>
            <person name="Desjardin D."/>
            <person name="Finy P."/>
            <person name="Geml J."/>
            <person name="Haridas S."/>
            <person name="Hughes K."/>
            <person name="Justo A."/>
            <person name="Karasinski D."/>
            <person name="Kautmanova I."/>
            <person name="Kiss B."/>
            <person name="Kocsube S."/>
            <person name="Kotiranta H."/>
            <person name="LaButti K.M."/>
            <person name="Lechner B.E."/>
            <person name="Liimatainen K."/>
            <person name="Lipzen A."/>
            <person name="Lukacs Z."/>
            <person name="Mihaltcheva S."/>
            <person name="Morgado L.N."/>
            <person name="Niskanen T."/>
            <person name="Noordeloos M.E."/>
            <person name="Ohm R.A."/>
            <person name="Ortiz-Santana B."/>
            <person name="Ovrebo C."/>
            <person name="Racz N."/>
            <person name="Riley R."/>
            <person name="Savchenko A."/>
            <person name="Shiryaev A."/>
            <person name="Soop K."/>
            <person name="Spirin V."/>
            <person name="Szebenyi C."/>
            <person name="Tomsovsky M."/>
            <person name="Tulloss R.E."/>
            <person name="Uehling J."/>
            <person name="Grigoriev I.V."/>
            <person name="Vagvolgyi C."/>
            <person name="Papp T."/>
            <person name="Martin F.M."/>
            <person name="Miettinen O."/>
            <person name="Hibbett D.S."/>
            <person name="Nagy L.G."/>
        </authorList>
    </citation>
    <scope>NUCLEOTIDE SEQUENCE [LARGE SCALE GENOMIC DNA]</scope>
    <source>
        <strain evidence="1 2">HHB13444</strain>
    </source>
</reference>
<evidence type="ECO:0000313" key="2">
    <source>
        <dbReference type="Proteomes" id="UP000308197"/>
    </source>
</evidence>
<accession>A0A5C3NQB2</accession>
<dbReference type="InterPro" id="IPR012337">
    <property type="entry name" value="RNaseH-like_sf"/>
</dbReference>
<dbReference type="AlphaFoldDB" id="A0A5C3NQB2"/>
<evidence type="ECO:0008006" key="3">
    <source>
        <dbReference type="Google" id="ProtNLM"/>
    </source>
</evidence>
<evidence type="ECO:0000313" key="1">
    <source>
        <dbReference type="EMBL" id="TFK79441.1"/>
    </source>
</evidence>